<dbReference type="InterPro" id="IPR058245">
    <property type="entry name" value="NreC/VraR/RcsB-like_REC"/>
</dbReference>
<dbReference type="GO" id="GO:0003677">
    <property type="term" value="F:DNA binding"/>
    <property type="evidence" value="ECO:0007669"/>
    <property type="project" value="UniProtKB-KW"/>
</dbReference>
<proteinExistence type="predicted"/>
<reference evidence="8 9" key="1">
    <citation type="submission" date="2018-10" db="EMBL/GenBank/DDBJ databases">
        <title>Cohnella sp. M2MS4P-1, whole genome shotgun sequence.</title>
        <authorList>
            <person name="Tuo L."/>
        </authorList>
    </citation>
    <scope>NUCLEOTIDE SEQUENCE [LARGE SCALE GENOMIC DNA]</scope>
    <source>
        <strain evidence="8 9">M2MS4P-1</strain>
    </source>
</reference>
<dbReference type="InterPro" id="IPR001789">
    <property type="entry name" value="Sig_transdc_resp-reg_receiver"/>
</dbReference>
<dbReference type="SMART" id="SM00421">
    <property type="entry name" value="HTH_LUXR"/>
    <property type="match status" value="1"/>
</dbReference>
<dbReference type="PROSITE" id="PS50043">
    <property type="entry name" value="HTH_LUXR_2"/>
    <property type="match status" value="1"/>
</dbReference>
<feature type="domain" description="Response regulatory" evidence="7">
    <location>
        <begin position="3"/>
        <end position="119"/>
    </location>
</feature>
<keyword evidence="1 5" id="KW-0597">Phosphoprotein</keyword>
<organism evidence="8 9">
    <name type="scientific">Cohnella endophytica</name>
    <dbReference type="NCBI Taxonomy" id="2419778"/>
    <lineage>
        <taxon>Bacteria</taxon>
        <taxon>Bacillati</taxon>
        <taxon>Bacillota</taxon>
        <taxon>Bacilli</taxon>
        <taxon>Bacillales</taxon>
        <taxon>Paenibacillaceae</taxon>
        <taxon>Cohnella</taxon>
    </lineage>
</organism>
<dbReference type="Proteomes" id="UP000282076">
    <property type="component" value="Unassembled WGS sequence"/>
</dbReference>
<keyword evidence="4" id="KW-0804">Transcription</keyword>
<gene>
    <name evidence="8" type="ORF">D7Z26_14980</name>
</gene>
<dbReference type="InterPro" id="IPR039420">
    <property type="entry name" value="WalR-like"/>
</dbReference>
<dbReference type="InterPro" id="IPR000792">
    <property type="entry name" value="Tscrpt_reg_LuxR_C"/>
</dbReference>
<protein>
    <submittedName>
        <fullName evidence="8">DNA-binding response regulator</fullName>
    </submittedName>
</protein>
<dbReference type="GO" id="GO:0006355">
    <property type="term" value="P:regulation of DNA-templated transcription"/>
    <property type="evidence" value="ECO:0007669"/>
    <property type="project" value="InterPro"/>
</dbReference>
<dbReference type="SUPFAM" id="SSF52172">
    <property type="entry name" value="CheY-like"/>
    <property type="match status" value="1"/>
</dbReference>
<evidence type="ECO:0000259" key="7">
    <source>
        <dbReference type="PROSITE" id="PS50110"/>
    </source>
</evidence>
<dbReference type="CDD" id="cd17535">
    <property type="entry name" value="REC_NarL-like"/>
    <property type="match status" value="1"/>
</dbReference>
<dbReference type="PRINTS" id="PR00038">
    <property type="entry name" value="HTHLUXR"/>
</dbReference>
<dbReference type="OrthoDB" id="9780153at2"/>
<keyword evidence="9" id="KW-1185">Reference proteome</keyword>
<feature type="domain" description="HTH luxR-type" evidence="6">
    <location>
        <begin position="156"/>
        <end position="221"/>
    </location>
</feature>
<evidence type="ECO:0000256" key="4">
    <source>
        <dbReference type="ARBA" id="ARBA00023163"/>
    </source>
</evidence>
<comment type="caution">
    <text evidence="8">The sequence shown here is derived from an EMBL/GenBank/DDBJ whole genome shotgun (WGS) entry which is preliminary data.</text>
</comment>
<dbReference type="InterPro" id="IPR011006">
    <property type="entry name" value="CheY-like_superfamily"/>
</dbReference>
<dbReference type="EMBL" id="RBZM01000006">
    <property type="protein sequence ID" value="RKP53040.1"/>
    <property type="molecule type" value="Genomic_DNA"/>
</dbReference>
<dbReference type="Pfam" id="PF00196">
    <property type="entry name" value="GerE"/>
    <property type="match status" value="1"/>
</dbReference>
<feature type="modified residue" description="4-aspartylphosphate" evidence="5">
    <location>
        <position position="54"/>
    </location>
</feature>
<evidence type="ECO:0000259" key="6">
    <source>
        <dbReference type="PROSITE" id="PS50043"/>
    </source>
</evidence>
<dbReference type="GO" id="GO:0000160">
    <property type="term" value="P:phosphorelay signal transduction system"/>
    <property type="evidence" value="ECO:0007669"/>
    <property type="project" value="InterPro"/>
</dbReference>
<evidence type="ECO:0000313" key="8">
    <source>
        <dbReference type="EMBL" id="RKP53040.1"/>
    </source>
</evidence>
<sequence length="223" mass="25028">MIRVMIVDDQTLLREGLQTIVNLEEDMQTAGMASNGLEAIELTASLKPDVILMDIKMPLLNGIESMKAIKKQHPEVIVLMLTTFMEDNWIIEAMAVGADGFLMKDIAAEQLVQTIREAVGGHLILPSPISAKLTQRLTEQLSQYPPEPSLFREQSLKLQGLYFNDKEREIIQLMVQDKPNKQIASALYMSEGTIRNYISMIYGKIGTNDRSAAIIRLKEILNP</sequence>
<evidence type="ECO:0000313" key="9">
    <source>
        <dbReference type="Proteomes" id="UP000282076"/>
    </source>
</evidence>
<name>A0A494XQY0_9BACL</name>
<evidence type="ECO:0000256" key="1">
    <source>
        <dbReference type="ARBA" id="ARBA00022553"/>
    </source>
</evidence>
<accession>A0A494XQY0</accession>
<dbReference type="SUPFAM" id="SSF46894">
    <property type="entry name" value="C-terminal effector domain of the bipartite response regulators"/>
    <property type="match status" value="1"/>
</dbReference>
<evidence type="ECO:0000256" key="5">
    <source>
        <dbReference type="PROSITE-ProRule" id="PRU00169"/>
    </source>
</evidence>
<dbReference type="Pfam" id="PF00072">
    <property type="entry name" value="Response_reg"/>
    <property type="match status" value="1"/>
</dbReference>
<dbReference type="PROSITE" id="PS50110">
    <property type="entry name" value="RESPONSE_REGULATORY"/>
    <property type="match status" value="1"/>
</dbReference>
<dbReference type="Gene3D" id="3.40.50.2300">
    <property type="match status" value="1"/>
</dbReference>
<keyword evidence="3 8" id="KW-0238">DNA-binding</keyword>
<evidence type="ECO:0000256" key="2">
    <source>
        <dbReference type="ARBA" id="ARBA00023015"/>
    </source>
</evidence>
<keyword evidence="2" id="KW-0805">Transcription regulation</keyword>
<dbReference type="RefSeq" id="WP_120977784.1">
    <property type="nucleotide sequence ID" value="NZ_RBZM01000006.1"/>
</dbReference>
<dbReference type="CDD" id="cd06170">
    <property type="entry name" value="LuxR_C_like"/>
    <property type="match status" value="1"/>
</dbReference>
<dbReference type="PANTHER" id="PTHR43214">
    <property type="entry name" value="TWO-COMPONENT RESPONSE REGULATOR"/>
    <property type="match status" value="1"/>
</dbReference>
<dbReference type="SMART" id="SM00448">
    <property type="entry name" value="REC"/>
    <property type="match status" value="1"/>
</dbReference>
<dbReference type="InterPro" id="IPR016032">
    <property type="entry name" value="Sig_transdc_resp-reg_C-effctor"/>
</dbReference>
<dbReference type="AlphaFoldDB" id="A0A494XQY0"/>
<evidence type="ECO:0000256" key="3">
    <source>
        <dbReference type="ARBA" id="ARBA00023125"/>
    </source>
</evidence>